<dbReference type="RefSeq" id="WP_276663049.1">
    <property type="nucleotide sequence ID" value="NZ_SSFD01000412.1"/>
</dbReference>
<protein>
    <submittedName>
        <fullName evidence="8">DNA internalization-related competence protein ComEC/Rec2</fullName>
    </submittedName>
</protein>
<dbReference type="InterPro" id="IPR052159">
    <property type="entry name" value="Competence_DNA_uptake"/>
</dbReference>
<feature type="transmembrane region" description="Helical" evidence="6">
    <location>
        <begin position="402"/>
        <end position="419"/>
    </location>
</feature>
<dbReference type="AlphaFoldDB" id="A0A5C7S4E3"/>
<dbReference type="InterPro" id="IPR004797">
    <property type="entry name" value="Competence_ComEC/Rec2"/>
</dbReference>
<evidence type="ECO:0000256" key="6">
    <source>
        <dbReference type="SAM" id="Phobius"/>
    </source>
</evidence>
<feature type="transmembrane region" description="Helical" evidence="6">
    <location>
        <begin position="25"/>
        <end position="45"/>
    </location>
</feature>
<gene>
    <name evidence="8" type="ORF">E6Q80_24275</name>
</gene>
<feature type="transmembrane region" description="Helical" evidence="6">
    <location>
        <begin position="492"/>
        <end position="510"/>
    </location>
</feature>
<evidence type="ECO:0000256" key="3">
    <source>
        <dbReference type="ARBA" id="ARBA00022692"/>
    </source>
</evidence>
<evidence type="ECO:0000256" key="5">
    <source>
        <dbReference type="ARBA" id="ARBA00023136"/>
    </source>
</evidence>
<dbReference type="GO" id="GO:0005886">
    <property type="term" value="C:plasma membrane"/>
    <property type="evidence" value="ECO:0007669"/>
    <property type="project" value="UniProtKB-SubCell"/>
</dbReference>
<dbReference type="Pfam" id="PF13567">
    <property type="entry name" value="DUF4131"/>
    <property type="match status" value="1"/>
</dbReference>
<feature type="transmembrane region" description="Helical" evidence="6">
    <location>
        <begin position="431"/>
        <end position="452"/>
    </location>
</feature>
<dbReference type="GO" id="GO:0030420">
    <property type="term" value="P:establishment of competence for transformation"/>
    <property type="evidence" value="ECO:0007669"/>
    <property type="project" value="InterPro"/>
</dbReference>
<dbReference type="InterPro" id="IPR004477">
    <property type="entry name" value="ComEC_N"/>
</dbReference>
<evidence type="ECO:0000256" key="2">
    <source>
        <dbReference type="ARBA" id="ARBA00022475"/>
    </source>
</evidence>
<dbReference type="CDD" id="cd07731">
    <property type="entry name" value="ComA-like_MBL-fold"/>
    <property type="match status" value="1"/>
</dbReference>
<dbReference type="SUPFAM" id="SSF56281">
    <property type="entry name" value="Metallo-hydrolase/oxidoreductase"/>
    <property type="match status" value="1"/>
</dbReference>
<dbReference type="EMBL" id="SSFD01000412">
    <property type="protein sequence ID" value="TXH77701.1"/>
    <property type="molecule type" value="Genomic_DNA"/>
</dbReference>
<organism evidence="8 9">
    <name type="scientific">Thauera aminoaromatica</name>
    <dbReference type="NCBI Taxonomy" id="164330"/>
    <lineage>
        <taxon>Bacteria</taxon>
        <taxon>Pseudomonadati</taxon>
        <taxon>Pseudomonadota</taxon>
        <taxon>Betaproteobacteria</taxon>
        <taxon>Rhodocyclales</taxon>
        <taxon>Zoogloeaceae</taxon>
        <taxon>Thauera</taxon>
    </lineage>
</organism>
<dbReference type="InterPro" id="IPR025405">
    <property type="entry name" value="DUF4131"/>
</dbReference>
<dbReference type="Pfam" id="PF00753">
    <property type="entry name" value="Lactamase_B"/>
    <property type="match status" value="1"/>
</dbReference>
<dbReference type="InterPro" id="IPR035681">
    <property type="entry name" value="ComA-like_MBL"/>
</dbReference>
<dbReference type="NCBIfam" id="TIGR00360">
    <property type="entry name" value="ComEC_N-term"/>
    <property type="match status" value="1"/>
</dbReference>
<dbReference type="SMART" id="SM00849">
    <property type="entry name" value="Lactamase_B"/>
    <property type="match status" value="1"/>
</dbReference>
<dbReference type="NCBIfam" id="TIGR00361">
    <property type="entry name" value="ComEC_Rec2"/>
    <property type="match status" value="1"/>
</dbReference>
<dbReference type="PANTHER" id="PTHR30619:SF1">
    <property type="entry name" value="RECOMBINATION PROTEIN 2"/>
    <property type="match status" value="1"/>
</dbReference>
<feature type="transmembrane region" description="Helical" evidence="6">
    <location>
        <begin position="57"/>
        <end position="77"/>
    </location>
</feature>
<dbReference type="PANTHER" id="PTHR30619">
    <property type="entry name" value="DNA INTERNALIZATION/COMPETENCE PROTEIN COMEC/REC2"/>
    <property type="match status" value="1"/>
</dbReference>
<keyword evidence="2" id="KW-1003">Cell membrane</keyword>
<evidence type="ECO:0000313" key="8">
    <source>
        <dbReference type="EMBL" id="TXH77701.1"/>
    </source>
</evidence>
<dbReference type="Proteomes" id="UP000321192">
    <property type="component" value="Unassembled WGS sequence"/>
</dbReference>
<accession>A0A5C7S4E3</accession>
<dbReference type="InterPro" id="IPR001279">
    <property type="entry name" value="Metallo-B-lactamas"/>
</dbReference>
<comment type="subcellular location">
    <subcellularLocation>
        <location evidence="1">Cell membrane</location>
        <topology evidence="1">Multi-pass membrane protein</topology>
    </subcellularLocation>
</comment>
<sequence length="815" mass="85488">MRIIALAFLAGTVLVQRSAALDGVVAAAALGLVAALGLRLALVLAWGRGSAARAGRWIPIALAALGALAAGAGWAAWRAEVRLSDELAGTLDGVELQLRGRVAGLPRASGSGWRFDFEVEPDTPGVPGLVQLAWRPERTAVEAKLDAEADSASPLPLAMPRPGERWALTVRLWRPHGFANPSGFDYEAWLLERGVRATGSVRGTGRLLDELPATWMQHVHRVRATVRERILAALPDGAHAGLLVALAVGDQQGIDAGQWEIFRRTGVAHLVSISGLHVALVAMFCGGLAGAAWRRQPALVLRVPVQQVHALGGLAGATAYALLAGMGVPVLRAWLMLLVGALALIGGRRIPPSRVLAIALLVVLVVDPWAVLSAGFWLSFGAVAVILAVLGGRVAPSAGWRAALRVQLAISFALVPLLLAQFQAVPLLSPLANLVAIPLVSFVVTPLVLLAIPWPIPLLLVPADFAAGWMMDFLAPLAALERAMIERAAPPPWLFGGALAAVAILLLPRASPGRLAAPALLAALLSWQPARPQEGGFRAWVLDVGQGLAVHVQTRAHDLLYDSGPPFGSESDAGERVVLPWLRAAGVRRLDRVVLSHPDSDHVGGAASLLAGLPVGTVLAGQAVHARERAAWAARLAHGREPADCARVPAWERDGVRFEILHPAPVRAPSKEPAGAGASPHDNDASCVLRVVGAAGALLLTGDIGTAAEAKLIARQPPASLSAAVVVSAHHGSRSSSSAAFVDATLPEHAVHSAGSRNSFGHPHPEVWARWAEAGARNWRTDAQGAIRIDFAAAPEEGVQVNAEREMQPRYWHGR</sequence>
<reference evidence="8 9" key="1">
    <citation type="submission" date="2018-09" db="EMBL/GenBank/DDBJ databases">
        <title>Metagenome Assembled Genomes from an Advanced Water Purification Facility.</title>
        <authorList>
            <person name="Stamps B.W."/>
            <person name="Spear J.R."/>
        </authorList>
    </citation>
    <scope>NUCLEOTIDE SEQUENCE [LARGE SCALE GENOMIC DNA]</scope>
    <source>
        <strain evidence="8">Bin_27_1</strain>
    </source>
</reference>
<dbReference type="InterPro" id="IPR036866">
    <property type="entry name" value="RibonucZ/Hydroxyglut_hydro"/>
</dbReference>
<feature type="transmembrane region" description="Helical" evidence="6">
    <location>
        <begin position="358"/>
        <end position="390"/>
    </location>
</feature>
<keyword evidence="3 6" id="KW-0812">Transmembrane</keyword>
<dbReference type="Gene3D" id="3.60.15.10">
    <property type="entry name" value="Ribonuclease Z/Hydroxyacylglutathione hydrolase-like"/>
    <property type="match status" value="1"/>
</dbReference>
<comment type="caution">
    <text evidence="8">The sequence shown here is derived from an EMBL/GenBank/DDBJ whole genome shotgun (WGS) entry which is preliminary data.</text>
</comment>
<evidence type="ECO:0000256" key="1">
    <source>
        <dbReference type="ARBA" id="ARBA00004651"/>
    </source>
</evidence>
<evidence type="ECO:0000259" key="7">
    <source>
        <dbReference type="SMART" id="SM00849"/>
    </source>
</evidence>
<keyword evidence="5 6" id="KW-0472">Membrane</keyword>
<evidence type="ECO:0000313" key="9">
    <source>
        <dbReference type="Proteomes" id="UP000321192"/>
    </source>
</evidence>
<feature type="transmembrane region" description="Helical" evidence="6">
    <location>
        <begin position="270"/>
        <end position="293"/>
    </location>
</feature>
<dbReference type="Pfam" id="PF03772">
    <property type="entry name" value="Competence"/>
    <property type="match status" value="1"/>
</dbReference>
<name>A0A5C7S4E3_THASP</name>
<evidence type="ECO:0000256" key="4">
    <source>
        <dbReference type="ARBA" id="ARBA00022989"/>
    </source>
</evidence>
<keyword evidence="4 6" id="KW-1133">Transmembrane helix</keyword>
<feature type="domain" description="Metallo-beta-lactamase" evidence="7">
    <location>
        <begin position="546"/>
        <end position="730"/>
    </location>
</feature>
<proteinExistence type="predicted"/>